<dbReference type="Gene3D" id="3.30.1330.120">
    <property type="entry name" value="2-methylcitrate dehydratase PrpD"/>
    <property type="match status" value="1"/>
</dbReference>
<keyword evidence="5" id="KW-1185">Reference proteome</keyword>
<protein>
    <recommendedName>
        <fullName evidence="6">MmgE/PrpD family protein</fullName>
    </recommendedName>
</protein>
<proteinExistence type="inferred from homology"/>
<evidence type="ECO:0000256" key="1">
    <source>
        <dbReference type="ARBA" id="ARBA00006174"/>
    </source>
</evidence>
<dbReference type="PATRIC" id="fig|59750.3.peg.4694"/>
<dbReference type="InterPro" id="IPR005656">
    <property type="entry name" value="MmgE_PrpD"/>
</dbReference>
<dbReference type="Proteomes" id="UP000070612">
    <property type="component" value="Unassembled WGS sequence"/>
</dbReference>
<feature type="domain" description="MmgE/PrpD C-terminal" evidence="3">
    <location>
        <begin position="285"/>
        <end position="405"/>
    </location>
</feature>
<accession>A0A132PCT5</accession>
<evidence type="ECO:0000313" key="5">
    <source>
        <dbReference type="Proteomes" id="UP000070612"/>
    </source>
</evidence>
<evidence type="ECO:0008006" key="6">
    <source>
        <dbReference type="Google" id="ProtNLM"/>
    </source>
</evidence>
<dbReference type="Gene3D" id="1.10.4100.10">
    <property type="entry name" value="2-methylcitrate dehydratase PrpD"/>
    <property type="match status" value="1"/>
</dbReference>
<dbReference type="InterPro" id="IPR036148">
    <property type="entry name" value="MmgE/PrpD_sf"/>
</dbReference>
<dbReference type="InterPro" id="IPR045336">
    <property type="entry name" value="MmgE_PrpD_N"/>
</dbReference>
<dbReference type="AlphaFoldDB" id="A0A132PCT5"/>
<sequence length="450" mass="47352">MTEVETELSRFVAETNWDALPEAIRHRVTDIWADTVANALAGRRAANTPAVERLAARLTGPGDSVIIGGGSSSMTGAALINGFQITAFTMCDVYRPALCHITPEVVPVVLALADDGRNLLVGLAVGLELTARLGLGLDYPTFRGRGWHAPGVIGTIGAAAAGARVLGLDHRQIRAAMGLGASQASGTFAALGTAAVKFHQARGAVSGLWAALFAADGLGGSQRGLTHPDGGVLTTYTDGGRPDLILDGLGERWELEQISLRRWPAASSLQSLVAGLLDFTDVGTESVRSAQLELPPSSYAMCAEMGWEDELSAMQSARYVTAAVLADRRCWTEQFSAERRVDPAINRFASGVSVRQGTDLPPSGVRIRLTRTDGTVVETTRDTAPGEPSDPLTRPQIIDKLQAAAVTTPVSGGDLVRVVYATDGCDGASVRAALCAPTAERSEREYAQQH</sequence>
<dbReference type="PANTHER" id="PTHR16943:SF8">
    <property type="entry name" value="2-METHYLCITRATE DEHYDRATASE"/>
    <property type="match status" value="1"/>
</dbReference>
<dbReference type="Pfam" id="PF03972">
    <property type="entry name" value="MmgE_PrpD_N"/>
    <property type="match status" value="1"/>
</dbReference>
<organism evidence="4 5">
    <name type="scientific">Mycolicibacterium wolinskyi</name>
    <dbReference type="NCBI Taxonomy" id="59750"/>
    <lineage>
        <taxon>Bacteria</taxon>
        <taxon>Bacillati</taxon>
        <taxon>Actinomycetota</taxon>
        <taxon>Actinomycetes</taxon>
        <taxon>Mycobacteriales</taxon>
        <taxon>Mycobacteriaceae</taxon>
        <taxon>Mycolicibacterium</taxon>
    </lineage>
</organism>
<evidence type="ECO:0000313" key="4">
    <source>
        <dbReference type="EMBL" id="KWX20140.1"/>
    </source>
</evidence>
<dbReference type="GO" id="GO:0016829">
    <property type="term" value="F:lyase activity"/>
    <property type="evidence" value="ECO:0007669"/>
    <property type="project" value="InterPro"/>
</dbReference>
<comment type="caution">
    <text evidence="4">The sequence shown here is derived from an EMBL/GenBank/DDBJ whole genome shotgun (WGS) entry which is preliminary data.</text>
</comment>
<evidence type="ECO:0000259" key="3">
    <source>
        <dbReference type="Pfam" id="PF19305"/>
    </source>
</evidence>
<dbReference type="EMBL" id="LGTW01000030">
    <property type="protein sequence ID" value="KWX20140.1"/>
    <property type="molecule type" value="Genomic_DNA"/>
</dbReference>
<dbReference type="InterPro" id="IPR042183">
    <property type="entry name" value="MmgE/PrpD_sf_1"/>
</dbReference>
<dbReference type="RefSeq" id="WP_067857755.1">
    <property type="nucleotide sequence ID" value="NZ_LGTW01000030.1"/>
</dbReference>
<dbReference type="Pfam" id="PF19305">
    <property type="entry name" value="MmgE_PrpD_C"/>
    <property type="match status" value="1"/>
</dbReference>
<dbReference type="SUPFAM" id="SSF103378">
    <property type="entry name" value="2-methylcitrate dehydratase PrpD"/>
    <property type="match status" value="1"/>
</dbReference>
<dbReference type="PANTHER" id="PTHR16943">
    <property type="entry name" value="2-METHYLCITRATE DEHYDRATASE-RELATED"/>
    <property type="match status" value="1"/>
</dbReference>
<feature type="domain" description="MmgE/PrpD N-terminal" evidence="2">
    <location>
        <begin position="7"/>
        <end position="240"/>
    </location>
</feature>
<dbReference type="InterPro" id="IPR045337">
    <property type="entry name" value="MmgE_PrpD_C"/>
</dbReference>
<name>A0A132PCT5_9MYCO</name>
<reference evidence="4 5" key="1">
    <citation type="submission" date="2015-07" db="EMBL/GenBank/DDBJ databases">
        <title>A draft genome sequence of Mycobacterium wolinskyi.</title>
        <authorList>
            <person name="de Man T.J."/>
            <person name="Perry K.A."/>
            <person name="Coulliette A.D."/>
            <person name="Jensen B."/>
            <person name="Toney N.C."/>
            <person name="Limbago B.M."/>
            <person name="Noble-Wang J."/>
        </authorList>
    </citation>
    <scope>NUCLEOTIDE SEQUENCE [LARGE SCALE GENOMIC DNA]</scope>
    <source>
        <strain evidence="4 5">CDC_01</strain>
    </source>
</reference>
<evidence type="ECO:0000259" key="2">
    <source>
        <dbReference type="Pfam" id="PF03972"/>
    </source>
</evidence>
<comment type="similarity">
    <text evidence="1">Belongs to the PrpD family.</text>
</comment>
<dbReference type="InterPro" id="IPR042188">
    <property type="entry name" value="MmgE/PrpD_sf_2"/>
</dbReference>
<gene>
    <name evidence="4" type="ORF">AFM11_31840</name>
</gene>